<keyword evidence="1" id="KW-0812">Transmembrane</keyword>
<protein>
    <recommendedName>
        <fullName evidence="5">Arylsulfotransferase</fullName>
    </recommendedName>
</protein>
<evidence type="ECO:0008006" key="5">
    <source>
        <dbReference type="Google" id="ProtNLM"/>
    </source>
</evidence>
<dbReference type="VEuPathDB" id="FungiDB:ASPACDRAFT_118843"/>
<proteinExistence type="predicted"/>
<dbReference type="RefSeq" id="XP_020056835.1">
    <property type="nucleotide sequence ID" value="XM_020196204.1"/>
</dbReference>
<dbReference type="Pfam" id="PF14269">
    <property type="entry name" value="Arylsulfotran_2"/>
    <property type="match status" value="1"/>
</dbReference>
<dbReference type="InterPro" id="IPR053143">
    <property type="entry name" value="Arylsulfate_ST"/>
</dbReference>
<evidence type="ECO:0000256" key="1">
    <source>
        <dbReference type="SAM" id="Phobius"/>
    </source>
</evidence>
<keyword evidence="4" id="KW-1185">Reference proteome</keyword>
<evidence type="ECO:0000313" key="3">
    <source>
        <dbReference type="EMBL" id="OJK00496.1"/>
    </source>
</evidence>
<dbReference type="PANTHER" id="PTHR35340:SF5">
    <property type="entry name" value="ASST-DOMAIN-CONTAINING PROTEIN"/>
    <property type="match status" value="1"/>
</dbReference>
<gene>
    <name evidence="3" type="ORF">ASPACDRAFT_118843</name>
</gene>
<dbReference type="Proteomes" id="UP000184546">
    <property type="component" value="Unassembled WGS sequence"/>
</dbReference>
<dbReference type="OMA" id="HWGPRVF"/>
<keyword evidence="1" id="KW-0472">Membrane</keyword>
<dbReference type="InterPro" id="IPR039535">
    <property type="entry name" value="ASST-like"/>
</dbReference>
<evidence type="ECO:0000256" key="2">
    <source>
        <dbReference type="SAM" id="SignalP"/>
    </source>
</evidence>
<dbReference type="AlphaFoldDB" id="A0A1L9WWS0"/>
<dbReference type="STRING" id="690307.A0A1L9WWS0"/>
<dbReference type="GeneID" id="30970018"/>
<keyword evidence="1" id="KW-1133">Transmembrane helix</keyword>
<evidence type="ECO:0000313" key="4">
    <source>
        <dbReference type="Proteomes" id="UP000184546"/>
    </source>
</evidence>
<name>A0A1L9WWS0_ASPA1</name>
<keyword evidence="2" id="KW-0732">Signal</keyword>
<reference evidence="4" key="1">
    <citation type="journal article" date="2017" name="Genome Biol.">
        <title>Comparative genomics reveals high biological diversity and specific adaptations in the industrially and medically important fungal genus Aspergillus.</title>
        <authorList>
            <person name="de Vries R.P."/>
            <person name="Riley R."/>
            <person name="Wiebenga A."/>
            <person name="Aguilar-Osorio G."/>
            <person name="Amillis S."/>
            <person name="Uchima C.A."/>
            <person name="Anderluh G."/>
            <person name="Asadollahi M."/>
            <person name="Askin M."/>
            <person name="Barry K."/>
            <person name="Battaglia E."/>
            <person name="Bayram O."/>
            <person name="Benocci T."/>
            <person name="Braus-Stromeyer S.A."/>
            <person name="Caldana C."/>
            <person name="Canovas D."/>
            <person name="Cerqueira G.C."/>
            <person name="Chen F."/>
            <person name="Chen W."/>
            <person name="Choi C."/>
            <person name="Clum A."/>
            <person name="Dos Santos R.A."/>
            <person name="Damasio A.R."/>
            <person name="Diallinas G."/>
            <person name="Emri T."/>
            <person name="Fekete E."/>
            <person name="Flipphi M."/>
            <person name="Freyberg S."/>
            <person name="Gallo A."/>
            <person name="Gournas C."/>
            <person name="Habgood R."/>
            <person name="Hainaut M."/>
            <person name="Harispe M.L."/>
            <person name="Henrissat B."/>
            <person name="Hilden K.S."/>
            <person name="Hope R."/>
            <person name="Hossain A."/>
            <person name="Karabika E."/>
            <person name="Karaffa L."/>
            <person name="Karanyi Z."/>
            <person name="Krasevec N."/>
            <person name="Kuo A."/>
            <person name="Kusch H."/>
            <person name="LaButti K."/>
            <person name="Lagendijk E.L."/>
            <person name="Lapidus A."/>
            <person name="Levasseur A."/>
            <person name="Lindquist E."/>
            <person name="Lipzen A."/>
            <person name="Logrieco A.F."/>
            <person name="MacCabe A."/>
            <person name="Maekelae M.R."/>
            <person name="Malavazi I."/>
            <person name="Melin P."/>
            <person name="Meyer V."/>
            <person name="Mielnichuk N."/>
            <person name="Miskei M."/>
            <person name="Molnar A.P."/>
            <person name="Mule G."/>
            <person name="Ngan C.Y."/>
            <person name="Orejas M."/>
            <person name="Orosz E."/>
            <person name="Ouedraogo J.P."/>
            <person name="Overkamp K.M."/>
            <person name="Park H.-S."/>
            <person name="Perrone G."/>
            <person name="Piumi F."/>
            <person name="Punt P.J."/>
            <person name="Ram A.F."/>
            <person name="Ramon A."/>
            <person name="Rauscher S."/>
            <person name="Record E."/>
            <person name="Riano-Pachon D.M."/>
            <person name="Robert V."/>
            <person name="Roehrig J."/>
            <person name="Ruller R."/>
            <person name="Salamov A."/>
            <person name="Salih N.S."/>
            <person name="Samson R.A."/>
            <person name="Sandor E."/>
            <person name="Sanguinetti M."/>
            <person name="Schuetze T."/>
            <person name="Sepcic K."/>
            <person name="Shelest E."/>
            <person name="Sherlock G."/>
            <person name="Sophianopoulou V."/>
            <person name="Squina F.M."/>
            <person name="Sun H."/>
            <person name="Susca A."/>
            <person name="Todd R.B."/>
            <person name="Tsang A."/>
            <person name="Unkles S.E."/>
            <person name="van de Wiele N."/>
            <person name="van Rossen-Uffink D."/>
            <person name="Oliveira J.V."/>
            <person name="Vesth T.C."/>
            <person name="Visser J."/>
            <person name="Yu J.-H."/>
            <person name="Zhou M."/>
            <person name="Andersen M.R."/>
            <person name="Archer D.B."/>
            <person name="Baker S.E."/>
            <person name="Benoit I."/>
            <person name="Brakhage A.A."/>
            <person name="Braus G.H."/>
            <person name="Fischer R."/>
            <person name="Frisvad J.C."/>
            <person name="Goldman G.H."/>
            <person name="Houbraken J."/>
            <person name="Oakley B."/>
            <person name="Pocsi I."/>
            <person name="Scazzocchio C."/>
            <person name="Seiboth B."/>
            <person name="vanKuyk P.A."/>
            <person name="Wortman J."/>
            <person name="Dyer P.S."/>
            <person name="Grigoriev I.V."/>
        </authorList>
    </citation>
    <scope>NUCLEOTIDE SEQUENCE [LARGE SCALE GENOMIC DNA]</scope>
    <source>
        <strain evidence="4">ATCC 16872 / CBS 172.66 / WB 5094</strain>
    </source>
</reference>
<dbReference type="EMBL" id="KV878976">
    <property type="protein sequence ID" value="OJK00496.1"/>
    <property type="molecule type" value="Genomic_DNA"/>
</dbReference>
<organism evidence="3 4">
    <name type="scientific">Aspergillus aculeatus (strain ATCC 16872 / CBS 172.66 / WB 5094)</name>
    <dbReference type="NCBI Taxonomy" id="690307"/>
    <lineage>
        <taxon>Eukaryota</taxon>
        <taxon>Fungi</taxon>
        <taxon>Dikarya</taxon>
        <taxon>Ascomycota</taxon>
        <taxon>Pezizomycotina</taxon>
        <taxon>Eurotiomycetes</taxon>
        <taxon>Eurotiomycetidae</taxon>
        <taxon>Eurotiales</taxon>
        <taxon>Aspergillaceae</taxon>
        <taxon>Aspergillus</taxon>
        <taxon>Aspergillus subgen. Circumdati</taxon>
    </lineage>
</organism>
<accession>A0A1L9WWS0</accession>
<feature type="transmembrane region" description="Helical" evidence="1">
    <location>
        <begin position="519"/>
        <end position="539"/>
    </location>
</feature>
<feature type="chain" id="PRO_5013177262" description="Arylsulfotransferase" evidence="2">
    <location>
        <begin position="18"/>
        <end position="572"/>
    </location>
</feature>
<dbReference type="PANTHER" id="PTHR35340">
    <property type="entry name" value="PQQ ENZYME REPEAT PROTEIN-RELATED"/>
    <property type="match status" value="1"/>
</dbReference>
<feature type="signal peptide" evidence="2">
    <location>
        <begin position="1"/>
        <end position="17"/>
    </location>
</feature>
<sequence>MAALLVFWGFLPLLATAFSWHGLWYELGLFGPHPTLSYESVGMKSPEVHVKQWHPDCEEGYVFLSPRGHSYPEPGPLVYDHRGNLVWMERAFGEVMDLKVQQYQGQDYLTFWAGEYDGTRGMGQYYMLNSSYDVVHIVSAANGHQGDLHEFKITDQGTAILTIYEICQADLSAVDGPEDGWIYDSLFQEIDIETGELIFEWRARDHYAIDESYLPFGDKGSSPSAQDAYDYFHINSIDKHPRDGSYLISSRYMHTVTCISSTGEILWVLGGKRNTFRDMSSDGSATGFTWQHDARWHSDNVLTLLDNAAYENGYTCDHSRGLMIQLDFAEWTADTLHVYDSPGRSSSHSQGSLQVLPRTGNVFIGWGKSSAYTEFRTDGDLLCDFHWGPRVFFWLGWTKSYRAQKSHWVGRPRDPPDVEVDETAHTAYVSWNGATDVAGWVLQRASNGSAPEEEFESVQYEPKEGFETTVELVGNGYFRLVAVDFEGNHMGVTRVFEVFETWNAAETIRSSLSIFSEGVFQWTLVGICATGALSTAVWTGRRRIQETFRSFYGRLKSYWGVMNTYKPIQSIS</sequence>
<dbReference type="OrthoDB" id="5427350at2759"/>